<dbReference type="GO" id="GO:0004619">
    <property type="term" value="F:phosphoglycerate mutase activity"/>
    <property type="evidence" value="ECO:0007669"/>
    <property type="project" value="UniProtKB-EC"/>
</dbReference>
<dbReference type="Gene3D" id="3.40.50.1240">
    <property type="entry name" value="Phosphoglycerate mutase-like"/>
    <property type="match status" value="1"/>
</dbReference>
<organism evidence="4 5">
    <name type="scientific">Microbacterium invictum</name>
    <dbReference type="NCBI Taxonomy" id="515415"/>
    <lineage>
        <taxon>Bacteria</taxon>
        <taxon>Bacillati</taxon>
        <taxon>Actinomycetota</taxon>
        <taxon>Actinomycetes</taxon>
        <taxon>Micrococcales</taxon>
        <taxon>Microbacteriaceae</taxon>
        <taxon>Microbacterium</taxon>
    </lineage>
</organism>
<keyword evidence="1" id="KW-0378">Hydrolase</keyword>
<feature type="binding site" evidence="3">
    <location>
        <begin position="8"/>
        <end position="15"/>
    </location>
    <ligand>
        <name>substrate</name>
    </ligand>
</feature>
<dbReference type="EC" id="5.4.2.12" evidence="4"/>
<dbReference type="PANTHER" id="PTHR46517:SF1">
    <property type="entry name" value="FRUCTOSE-2,6-BISPHOSPHATASE TIGAR"/>
    <property type="match status" value="1"/>
</dbReference>
<protein>
    <submittedName>
        <fullName evidence="4">Phosphoglycerate mutase</fullName>
        <ecNumber evidence="4">5.4.2.12</ecNumber>
    </submittedName>
</protein>
<dbReference type="PANTHER" id="PTHR46517">
    <property type="entry name" value="FRUCTOSE-2,6-BISPHOSPHATASE TIGAR"/>
    <property type="match status" value="1"/>
</dbReference>
<evidence type="ECO:0000256" key="2">
    <source>
        <dbReference type="PIRSR" id="PIRSR613078-1"/>
    </source>
</evidence>
<dbReference type="InterPro" id="IPR051695">
    <property type="entry name" value="Phosphoglycerate_Mutase"/>
</dbReference>
<gene>
    <name evidence="4" type="ORF">BKA10_001055</name>
</gene>
<proteinExistence type="predicted"/>
<dbReference type="AlphaFoldDB" id="A0AA40VLC8"/>
<dbReference type="EMBL" id="JACIFH010000001">
    <property type="protein sequence ID" value="MBB4139261.1"/>
    <property type="molecule type" value="Genomic_DNA"/>
</dbReference>
<name>A0AA40VLC8_9MICO</name>
<dbReference type="SMART" id="SM00855">
    <property type="entry name" value="PGAM"/>
    <property type="match status" value="1"/>
</dbReference>
<keyword evidence="4" id="KW-0413">Isomerase</keyword>
<dbReference type="GO" id="GO:0043456">
    <property type="term" value="P:regulation of pentose-phosphate shunt"/>
    <property type="evidence" value="ECO:0007669"/>
    <property type="project" value="TreeGrafter"/>
</dbReference>
<accession>A0AA40VLC8</accession>
<reference evidence="4 5" key="1">
    <citation type="submission" date="2020-08" db="EMBL/GenBank/DDBJ databases">
        <title>Sequencing the genomes of 1000 actinobacteria strains.</title>
        <authorList>
            <person name="Klenk H.-P."/>
        </authorList>
    </citation>
    <scope>NUCLEOTIDE SEQUENCE [LARGE SCALE GENOMIC DNA]</scope>
    <source>
        <strain evidence="4 5">DSM 19600</strain>
    </source>
</reference>
<dbReference type="Proteomes" id="UP000549113">
    <property type="component" value="Unassembled WGS sequence"/>
</dbReference>
<evidence type="ECO:0000313" key="4">
    <source>
        <dbReference type="EMBL" id="MBB4139261.1"/>
    </source>
</evidence>
<dbReference type="InterPro" id="IPR029033">
    <property type="entry name" value="His_PPase_superfam"/>
</dbReference>
<keyword evidence="5" id="KW-1185">Reference proteome</keyword>
<evidence type="ECO:0000256" key="1">
    <source>
        <dbReference type="ARBA" id="ARBA00022801"/>
    </source>
</evidence>
<dbReference type="RefSeq" id="WP_183498942.1">
    <property type="nucleotide sequence ID" value="NZ_BAABCO010000001.1"/>
</dbReference>
<dbReference type="CDD" id="cd07067">
    <property type="entry name" value="HP_PGM_like"/>
    <property type="match status" value="1"/>
</dbReference>
<dbReference type="SUPFAM" id="SSF53254">
    <property type="entry name" value="Phosphoglycerate mutase-like"/>
    <property type="match status" value="1"/>
</dbReference>
<comment type="caution">
    <text evidence="4">The sequence shown here is derived from an EMBL/GenBank/DDBJ whole genome shotgun (WGS) entry which is preliminary data.</text>
</comment>
<dbReference type="InterPro" id="IPR013078">
    <property type="entry name" value="His_Pase_superF_clade-1"/>
</dbReference>
<feature type="active site" description="Tele-phosphohistidine intermediate" evidence="2">
    <location>
        <position position="9"/>
    </location>
</feature>
<dbReference type="GO" id="GO:0005829">
    <property type="term" value="C:cytosol"/>
    <property type="evidence" value="ECO:0007669"/>
    <property type="project" value="TreeGrafter"/>
</dbReference>
<dbReference type="Pfam" id="PF00300">
    <property type="entry name" value="His_Phos_1"/>
    <property type="match status" value="1"/>
</dbReference>
<feature type="binding site" evidence="3">
    <location>
        <position position="62"/>
    </location>
    <ligand>
        <name>substrate</name>
    </ligand>
</feature>
<feature type="binding site" evidence="3">
    <location>
        <begin position="87"/>
        <end position="90"/>
    </location>
    <ligand>
        <name>substrate</name>
    </ligand>
</feature>
<dbReference type="GO" id="GO:0004331">
    <property type="term" value="F:fructose-2,6-bisphosphate 2-phosphatase activity"/>
    <property type="evidence" value="ECO:0007669"/>
    <property type="project" value="TreeGrafter"/>
</dbReference>
<evidence type="ECO:0000256" key="3">
    <source>
        <dbReference type="PIRSR" id="PIRSR613078-2"/>
    </source>
</evidence>
<feature type="active site" description="Proton donor/acceptor" evidence="2">
    <location>
        <position position="87"/>
    </location>
</feature>
<evidence type="ECO:0000313" key="5">
    <source>
        <dbReference type="Proteomes" id="UP000549113"/>
    </source>
</evidence>
<dbReference type="GO" id="GO:0045820">
    <property type="term" value="P:negative regulation of glycolytic process"/>
    <property type="evidence" value="ECO:0007669"/>
    <property type="project" value="TreeGrafter"/>
</dbReference>
<dbReference type="InterPro" id="IPR001345">
    <property type="entry name" value="PG/BPGM_mutase_AS"/>
</dbReference>
<sequence>MTTLTLVRHGETDWNLNRLIQGSTDIPLNDTGRAQARATALRLREQLTGHDPVVVASSDLSRAHETARIIAAELEASAPHQYPALRERGYGEAEGMDVHEFRTRFGDWHGAQVPRAELWADVRLRAVAGIQEVIRDARSATAPAAPALVVVSHGALIREVIRHATGGEFPSEGERLANGSTHTFLVERDRLRLLSYAGIPLD</sequence>
<dbReference type="PROSITE" id="PS00175">
    <property type="entry name" value="PG_MUTASE"/>
    <property type="match status" value="1"/>
</dbReference>